<feature type="binding site" evidence="6">
    <location>
        <position position="99"/>
    </location>
    <ligand>
        <name>Zn(2+)</name>
        <dbReference type="ChEBI" id="CHEBI:29105"/>
    </ligand>
</feature>
<reference evidence="7" key="1">
    <citation type="submission" date="2024-06" db="EMBL/GenBank/DDBJ databases">
        <authorList>
            <person name="Fan A."/>
            <person name="Zhang F.Y."/>
            <person name="Zhang L."/>
        </authorList>
    </citation>
    <scope>NUCLEOTIDE SEQUENCE</scope>
    <source>
        <strain evidence="7">Y61</strain>
    </source>
</reference>
<gene>
    <name evidence="7" type="ORF">ABNN70_14460</name>
</gene>
<accession>A0AAU8IFD3</accession>
<dbReference type="SMART" id="SM00947">
    <property type="entry name" value="Pro_CA"/>
    <property type="match status" value="1"/>
</dbReference>
<evidence type="ECO:0000256" key="1">
    <source>
        <dbReference type="ARBA" id="ARBA00006217"/>
    </source>
</evidence>
<evidence type="ECO:0000313" key="7">
    <source>
        <dbReference type="EMBL" id="XCJ16815.1"/>
    </source>
</evidence>
<comment type="similarity">
    <text evidence="1">Belongs to the beta-class carbonic anhydrase family.</text>
</comment>
<feature type="binding site" evidence="6">
    <location>
        <position position="38"/>
    </location>
    <ligand>
        <name>Zn(2+)</name>
        <dbReference type="ChEBI" id="CHEBI:29105"/>
    </ligand>
</feature>
<dbReference type="CDD" id="cd03379">
    <property type="entry name" value="beta_CA_cladeD"/>
    <property type="match status" value="1"/>
</dbReference>
<evidence type="ECO:0000256" key="4">
    <source>
        <dbReference type="ARBA" id="ARBA00022833"/>
    </source>
</evidence>
<feature type="binding site" evidence="6">
    <location>
        <position position="40"/>
    </location>
    <ligand>
        <name>Zn(2+)</name>
        <dbReference type="ChEBI" id="CHEBI:29105"/>
    </ligand>
</feature>
<keyword evidence="4 6" id="KW-0862">Zinc</keyword>
<dbReference type="Gene3D" id="3.40.1050.10">
    <property type="entry name" value="Carbonic anhydrase"/>
    <property type="match status" value="1"/>
</dbReference>
<dbReference type="RefSeq" id="WP_353948188.1">
    <property type="nucleotide sequence ID" value="NZ_CP159510.1"/>
</dbReference>
<comment type="catalytic activity">
    <reaction evidence="5">
        <text>hydrogencarbonate + H(+) = CO2 + H2O</text>
        <dbReference type="Rhea" id="RHEA:10748"/>
        <dbReference type="ChEBI" id="CHEBI:15377"/>
        <dbReference type="ChEBI" id="CHEBI:15378"/>
        <dbReference type="ChEBI" id="CHEBI:16526"/>
        <dbReference type="ChEBI" id="CHEBI:17544"/>
        <dbReference type="EC" id="4.2.1.1"/>
    </reaction>
</comment>
<dbReference type="PANTHER" id="PTHR43175">
    <property type="entry name" value="CARBONIC ANHYDRASE"/>
    <property type="match status" value="1"/>
</dbReference>
<organism evidence="7">
    <name type="scientific">Sporolactobacillus sp. Y61</name>
    <dbReference type="NCBI Taxonomy" id="3160863"/>
    <lineage>
        <taxon>Bacteria</taxon>
        <taxon>Bacillati</taxon>
        <taxon>Bacillota</taxon>
        <taxon>Bacilli</taxon>
        <taxon>Bacillales</taxon>
        <taxon>Sporolactobacillaceae</taxon>
        <taxon>Sporolactobacillus</taxon>
    </lineage>
</organism>
<dbReference type="Pfam" id="PF00484">
    <property type="entry name" value="Pro_CA"/>
    <property type="match status" value="1"/>
</dbReference>
<sequence length="182" mass="19843">MSQLEDLLADNKKFVENKGYVPFEAGGKPVKKMTVVTCMDCRLIELLPRALHLKNGDAIMIKSAGAMVEGPYSSVMKSILVSVYELGSEAVYIIGHTDCGMHGLHGSQMGADMQKRGVSDHNFEKVRDAGIQPDQWLGGFDDVADQVKDSVDIVKNHPLFPDDTPVYGLVIDPLTGELRPVA</sequence>
<dbReference type="PANTHER" id="PTHR43175:SF3">
    <property type="entry name" value="CARBON DISULFIDE HYDROLASE"/>
    <property type="match status" value="1"/>
</dbReference>
<evidence type="ECO:0000256" key="2">
    <source>
        <dbReference type="ARBA" id="ARBA00012925"/>
    </source>
</evidence>
<dbReference type="GO" id="GO:0008270">
    <property type="term" value="F:zinc ion binding"/>
    <property type="evidence" value="ECO:0007669"/>
    <property type="project" value="InterPro"/>
</dbReference>
<dbReference type="SUPFAM" id="SSF53056">
    <property type="entry name" value="beta-carbonic anhydrase, cab"/>
    <property type="match status" value="1"/>
</dbReference>
<dbReference type="InterPro" id="IPR036874">
    <property type="entry name" value="Carbonic_anhydrase_sf"/>
</dbReference>
<dbReference type="InterPro" id="IPR001765">
    <property type="entry name" value="Carbonic_anhydrase"/>
</dbReference>
<dbReference type="GO" id="GO:0004089">
    <property type="term" value="F:carbonate dehydratase activity"/>
    <property type="evidence" value="ECO:0007669"/>
    <property type="project" value="UniProtKB-EC"/>
</dbReference>
<evidence type="ECO:0000256" key="3">
    <source>
        <dbReference type="ARBA" id="ARBA00022723"/>
    </source>
</evidence>
<feature type="binding site" evidence="6">
    <location>
        <position position="96"/>
    </location>
    <ligand>
        <name>Zn(2+)</name>
        <dbReference type="ChEBI" id="CHEBI:29105"/>
    </ligand>
</feature>
<evidence type="ECO:0000256" key="6">
    <source>
        <dbReference type="PIRSR" id="PIRSR601765-1"/>
    </source>
</evidence>
<name>A0AAU8IFD3_9BACL</name>
<dbReference type="AlphaFoldDB" id="A0AAU8IFD3"/>
<protein>
    <recommendedName>
        <fullName evidence="2">carbonic anhydrase</fullName>
        <ecNumber evidence="2">4.2.1.1</ecNumber>
    </recommendedName>
</protein>
<dbReference type="EMBL" id="CP159510">
    <property type="protein sequence ID" value="XCJ16815.1"/>
    <property type="molecule type" value="Genomic_DNA"/>
</dbReference>
<keyword evidence="3 6" id="KW-0479">Metal-binding</keyword>
<dbReference type="EC" id="4.2.1.1" evidence="2"/>
<evidence type="ECO:0000256" key="5">
    <source>
        <dbReference type="ARBA" id="ARBA00048348"/>
    </source>
</evidence>
<proteinExistence type="inferred from homology"/>
<comment type="cofactor">
    <cofactor evidence="6">
        <name>Zn(2+)</name>
        <dbReference type="ChEBI" id="CHEBI:29105"/>
    </cofactor>
    <text evidence="6">Binds 1 zinc ion per subunit.</text>
</comment>